<reference evidence="1" key="2">
    <citation type="journal article" date="2015" name="Data Brief">
        <title>Shoot transcriptome of the giant reed, Arundo donax.</title>
        <authorList>
            <person name="Barrero R.A."/>
            <person name="Guerrero F.D."/>
            <person name="Moolhuijzen P."/>
            <person name="Goolsby J.A."/>
            <person name="Tidwell J."/>
            <person name="Bellgard S.E."/>
            <person name="Bellgard M.I."/>
        </authorList>
    </citation>
    <scope>NUCLEOTIDE SEQUENCE</scope>
    <source>
        <tissue evidence="1">Shoot tissue taken approximately 20 cm above the soil surface</tissue>
    </source>
</reference>
<proteinExistence type="predicted"/>
<evidence type="ECO:0000313" key="1">
    <source>
        <dbReference type="EMBL" id="JAE28838.1"/>
    </source>
</evidence>
<protein>
    <submittedName>
        <fullName evidence="1">Uncharacterized protein</fullName>
    </submittedName>
</protein>
<dbReference type="AlphaFoldDB" id="A0A0A9H7E7"/>
<reference evidence="1" key="1">
    <citation type="submission" date="2014-09" db="EMBL/GenBank/DDBJ databases">
        <authorList>
            <person name="Magalhaes I.L.F."/>
            <person name="Oliveira U."/>
            <person name="Santos F.R."/>
            <person name="Vidigal T.H.D.A."/>
            <person name="Brescovit A.D."/>
            <person name="Santos A.J."/>
        </authorList>
    </citation>
    <scope>NUCLEOTIDE SEQUENCE</scope>
    <source>
        <tissue evidence="1">Shoot tissue taken approximately 20 cm above the soil surface</tissue>
    </source>
</reference>
<sequence>MIDGDFSLLFLPCSQIPKFHIAYSHRFALLKTPD</sequence>
<dbReference type="EMBL" id="GBRH01169058">
    <property type="protein sequence ID" value="JAE28838.1"/>
    <property type="molecule type" value="Transcribed_RNA"/>
</dbReference>
<accession>A0A0A9H7E7</accession>
<name>A0A0A9H7E7_ARUDO</name>
<organism evidence="1">
    <name type="scientific">Arundo donax</name>
    <name type="common">Giant reed</name>
    <name type="synonym">Donax arundinaceus</name>
    <dbReference type="NCBI Taxonomy" id="35708"/>
    <lineage>
        <taxon>Eukaryota</taxon>
        <taxon>Viridiplantae</taxon>
        <taxon>Streptophyta</taxon>
        <taxon>Embryophyta</taxon>
        <taxon>Tracheophyta</taxon>
        <taxon>Spermatophyta</taxon>
        <taxon>Magnoliopsida</taxon>
        <taxon>Liliopsida</taxon>
        <taxon>Poales</taxon>
        <taxon>Poaceae</taxon>
        <taxon>PACMAD clade</taxon>
        <taxon>Arundinoideae</taxon>
        <taxon>Arundineae</taxon>
        <taxon>Arundo</taxon>
    </lineage>
</organism>